<accession>A0A0V0J494</accession>
<feature type="domain" description="IRS-type PTB" evidence="2">
    <location>
        <begin position="364"/>
        <end position="430"/>
    </location>
</feature>
<protein>
    <submittedName>
        <fullName evidence="3">Insulin receptor substrate 1</fullName>
    </submittedName>
</protein>
<feature type="region of interest" description="Disordered" evidence="1">
    <location>
        <begin position="920"/>
        <end position="944"/>
    </location>
</feature>
<evidence type="ECO:0000313" key="3">
    <source>
        <dbReference type="EMBL" id="JAP41736.1"/>
    </source>
</evidence>
<evidence type="ECO:0000256" key="1">
    <source>
        <dbReference type="SAM" id="MobiDB-lite"/>
    </source>
</evidence>
<feature type="region of interest" description="Disordered" evidence="1">
    <location>
        <begin position="226"/>
        <end position="270"/>
    </location>
</feature>
<dbReference type="SUPFAM" id="SSF50729">
    <property type="entry name" value="PH domain-like"/>
    <property type="match status" value="1"/>
</dbReference>
<dbReference type="EMBL" id="GEEE01016775">
    <property type="protein sequence ID" value="JAP46450.1"/>
    <property type="molecule type" value="Transcribed_RNA"/>
</dbReference>
<proteinExistence type="predicted"/>
<feature type="compositionally biased region" description="Low complexity" evidence="1">
    <location>
        <begin position="1071"/>
        <end position="1085"/>
    </location>
</feature>
<dbReference type="EMBL" id="GEEE01002819">
    <property type="protein sequence ID" value="JAP60406.1"/>
    <property type="molecule type" value="Transcribed_RNA"/>
</dbReference>
<evidence type="ECO:0000259" key="2">
    <source>
        <dbReference type="Pfam" id="PF02174"/>
    </source>
</evidence>
<feature type="compositionally biased region" description="Polar residues" evidence="1">
    <location>
        <begin position="728"/>
        <end position="742"/>
    </location>
</feature>
<keyword evidence="3" id="KW-0675">Receptor</keyword>
<sequence length="1304" mass="138218">MNPDVTTLIHSYANVKGLRRRYVSLVSTADLTEAYLLFFVNETKWRTSIPSSSSSEATHSLSFLSAAAVSNGTTAAATATTLTGGPALDNVSYTNGIHTCPSVLSVSVSSRPSLSPSLSMDNPLLTNQLAAVENVRKGFKYISLDGLFFVGATQAGPKPSVTSALKNALGRILQLKKPPESSLDPDTQLTKPVMAAAGSAHSVFHVYTSDSSCSAPVSAVPWPVSTDSAAPQRPQSAYFGSTRTELNEGVDGESPRLASSSARPASIHGLPSGTLNSTSFFGASKSSIGDFVEATPSSLGLYFEDGSYTVMSFSSRDVFDKWLQVLSAIVAVNRVRRSFPHIEYASTVTCKFKAKESNAGPFPKIRGECLFCLSKLDVILLSKSVKNPDLSIRFPYVRRCASRDDGRLCLDIGRAAPTGECQLVLQMYSAKEAKFAHTRCIALMSHCSTWLKLGRDGPSSRRRTIPNLGHKSSSIKLAGPPLPRFPTSITESTVAVATPTSHNVLPQPLLPKSLLLPSTPFCPASLSVLTGAPAATVVTTADALPPSICYKSCSFPTIPEVDPPVCSASSMVERSHSEPFSEEQTQLEQSATPGFLKSSVFSSPACEGEDSAPSTSHPPSPGIHSEGSKETGLIAGLVSNSKPEMKGAASSISPDDSADHYLHLSLGTQGLMGPHIKRITKYPLGRTGTADEETDVPSEETIRRVLAFLAGVARQSNTGESPDPLLGESQQQVTHGSSTPSVTSAVSFCTPTIGDGAENTGLASRPPLLSPVFTNPSSLDAKRFEQTRYLPASINPLVRDFAHYNREGIYLDPVLEGYHPRNALANGNSVQAEATYAPVGANAVPFVADKNSFCSLLLKSDGTSTTTTTNISSACTPASLMKPVQLRHQRSKRNHRTRIYSHRDNDEIFADLTYEANAGDARNRGSGAASTTTTVGLSVSGRSSTSFESKSPSLLLDLQQRSALQILQQQLVAVNVSASEGQRPRTASDTSNWKRQPTQQSLSTCQSGVAAAIAAAGCSWDLRPRARSLTHYLGGGKPLSQPIHVKDLSTRLLREGSYLVKSPAPAPVAISDTNSSRSNSSTSASKHIIRAIEHVLGRSRSTTTTATTAATTTTTTTEEAGAPLSANNQTGTEGATTAGSTAISALGVATLLGEKRQPQLSDIYAEMDFSSPRTTAFFQTAVPSLQPPPLLMSVRAEHVEPSTPIIKPLISTLRDSALLVTPSGSLSSTSSLSYDTGCGGNLLYPGTTNHMATNYPQTATTVNFNDPYGLFNPRSDNRFADRPLSSFFTATVTKKSLATPRNFT</sequence>
<reference evidence="4" key="1">
    <citation type="submission" date="2016-01" db="EMBL/GenBank/DDBJ databases">
        <title>Reference transcriptome for the parasite Schistocephalus solidus: insights into the molecular evolution of parasitism.</title>
        <authorList>
            <person name="Hebert F.O."/>
            <person name="Grambauer S."/>
            <person name="Barber I."/>
            <person name="Landry C.R."/>
            <person name="Aubin-Horth N."/>
        </authorList>
    </citation>
    <scope>NUCLEOTIDE SEQUENCE</scope>
</reference>
<evidence type="ECO:0000313" key="4">
    <source>
        <dbReference type="EMBL" id="JAP60406.1"/>
    </source>
</evidence>
<dbReference type="Gene3D" id="2.30.29.30">
    <property type="entry name" value="Pleckstrin-homology domain (PH domain)/Phosphotyrosine-binding domain (PTB)"/>
    <property type="match status" value="1"/>
</dbReference>
<dbReference type="EMBL" id="GEEE01022650">
    <property type="protein sequence ID" value="JAP40575.1"/>
    <property type="molecule type" value="Transcribed_RNA"/>
</dbReference>
<dbReference type="Pfam" id="PF02174">
    <property type="entry name" value="IRS"/>
    <property type="match status" value="1"/>
</dbReference>
<feature type="compositionally biased region" description="Polar residues" evidence="1">
    <location>
        <begin position="582"/>
        <end position="592"/>
    </location>
</feature>
<organism evidence="4">
    <name type="scientific">Schistocephalus solidus</name>
    <name type="common">Tapeworm</name>
    <dbReference type="NCBI Taxonomy" id="70667"/>
    <lineage>
        <taxon>Eukaryota</taxon>
        <taxon>Metazoa</taxon>
        <taxon>Spiralia</taxon>
        <taxon>Lophotrochozoa</taxon>
        <taxon>Platyhelminthes</taxon>
        <taxon>Cestoda</taxon>
        <taxon>Eucestoda</taxon>
        <taxon>Diphyllobothriidea</taxon>
        <taxon>Diphyllobothriidae</taxon>
        <taxon>Schistocephalus</taxon>
    </lineage>
</organism>
<feature type="compositionally biased region" description="Polar residues" evidence="1">
    <location>
        <begin position="226"/>
        <end position="244"/>
    </location>
</feature>
<feature type="compositionally biased region" description="Low complexity" evidence="1">
    <location>
        <begin position="255"/>
        <end position="266"/>
    </location>
</feature>
<feature type="compositionally biased region" description="Low complexity" evidence="1">
    <location>
        <begin position="924"/>
        <end position="944"/>
    </location>
</feature>
<feature type="region of interest" description="Disordered" evidence="1">
    <location>
        <begin position="1064"/>
        <end position="1136"/>
    </location>
</feature>
<dbReference type="InterPro" id="IPR011993">
    <property type="entry name" value="PH-like_dom_sf"/>
</dbReference>
<dbReference type="EMBL" id="GEEE01021489">
    <property type="protein sequence ID" value="JAP41736.1"/>
    <property type="molecule type" value="Transcribed_RNA"/>
</dbReference>
<name>A0A0V0J494_SCHSO</name>
<dbReference type="InterPro" id="IPR002404">
    <property type="entry name" value="IRS_PTB"/>
</dbReference>
<feature type="region of interest" description="Disordered" evidence="1">
    <location>
        <begin position="714"/>
        <end position="742"/>
    </location>
</feature>
<feature type="region of interest" description="Disordered" evidence="1">
    <location>
        <begin position="569"/>
        <end position="628"/>
    </location>
</feature>
<gene>
    <name evidence="3" type="primary">IRS1</name>
    <name evidence="4" type="ORF">TR116258</name>
</gene>
<feature type="compositionally biased region" description="Low complexity" evidence="1">
    <location>
        <begin position="1102"/>
        <end position="1117"/>
    </location>
</feature>